<dbReference type="InterPro" id="IPR001466">
    <property type="entry name" value="Beta-lactam-related"/>
</dbReference>
<feature type="signal peptide" evidence="1">
    <location>
        <begin position="1"/>
        <end position="26"/>
    </location>
</feature>
<reference evidence="3" key="2">
    <citation type="submission" date="2020-09" db="EMBL/GenBank/DDBJ databases">
        <authorList>
            <person name="Sun Q."/>
            <person name="Ohkuma M."/>
        </authorList>
    </citation>
    <scope>NUCLEOTIDE SEQUENCE</scope>
    <source>
        <strain evidence="3">JCM 4125</strain>
    </source>
</reference>
<dbReference type="Gene3D" id="3.40.710.10">
    <property type="entry name" value="DD-peptidase/beta-lactamase superfamily"/>
    <property type="match status" value="1"/>
</dbReference>
<evidence type="ECO:0000256" key="1">
    <source>
        <dbReference type="SAM" id="SignalP"/>
    </source>
</evidence>
<evidence type="ECO:0000313" key="4">
    <source>
        <dbReference type="Proteomes" id="UP000646776"/>
    </source>
</evidence>
<dbReference type="EMBL" id="BMSA01000058">
    <property type="protein sequence ID" value="GGT98716.1"/>
    <property type="molecule type" value="Genomic_DNA"/>
</dbReference>
<accession>A0A918M169</accession>
<feature type="domain" description="Beta-lactamase-related" evidence="2">
    <location>
        <begin position="66"/>
        <end position="390"/>
    </location>
</feature>
<dbReference type="GO" id="GO:0016787">
    <property type="term" value="F:hydrolase activity"/>
    <property type="evidence" value="ECO:0007669"/>
    <property type="project" value="UniProtKB-KW"/>
</dbReference>
<keyword evidence="4" id="KW-1185">Reference proteome</keyword>
<evidence type="ECO:0000313" key="3">
    <source>
        <dbReference type="EMBL" id="GGT98716.1"/>
    </source>
</evidence>
<sequence>MRYASIATGVLATTVLAVPLAAPAMADSSSPAAVSVVRGEHVRGDVSRELRGGHEEKRNHDVQLQKALDAIVKAGAPGVVAEVRDADGAWRGHSGRADLKQNEPTRSDGLFRIGSVTKTFVSTVVLQLVQEGKMKLDDSVERHLPGLVPNGKNVTVRQLLSHRSGLHSYTDTLWGADMHKFYDTRFKTYAPHQLIADSNAHAPTFGPGTDGHYSNTNYILLGMLIEKVTGNTAKTEVRERIIEPLGLDRTSFPEKSTRINGPHANGYMRLDGATSPYTDVTDYSTSWAWTAGAMISDTRDLNTFYKALVTGKLLPASLMKEMKATQSLDDGSQYGLGIAKFDNQAFGTAYGHVGGTPGFATHSFTLADGSRQVTVSINAMADTDEENKAAGQAVKTLLTLGSKAE</sequence>
<organism evidence="3 4">
    <name type="scientific">Streptomyces phaeofaciens</name>
    <dbReference type="NCBI Taxonomy" id="68254"/>
    <lineage>
        <taxon>Bacteria</taxon>
        <taxon>Bacillati</taxon>
        <taxon>Actinomycetota</taxon>
        <taxon>Actinomycetes</taxon>
        <taxon>Kitasatosporales</taxon>
        <taxon>Streptomycetaceae</taxon>
        <taxon>Streptomyces</taxon>
    </lineage>
</organism>
<dbReference type="AlphaFoldDB" id="A0A918M169"/>
<dbReference type="Proteomes" id="UP000646776">
    <property type="component" value="Unassembled WGS sequence"/>
</dbReference>
<dbReference type="InterPro" id="IPR050491">
    <property type="entry name" value="AmpC-like"/>
</dbReference>
<reference evidence="3" key="1">
    <citation type="journal article" date="2014" name="Int. J. Syst. Evol. Microbiol.">
        <title>Complete genome sequence of Corynebacterium casei LMG S-19264T (=DSM 44701T), isolated from a smear-ripened cheese.</title>
        <authorList>
            <consortium name="US DOE Joint Genome Institute (JGI-PGF)"/>
            <person name="Walter F."/>
            <person name="Albersmeier A."/>
            <person name="Kalinowski J."/>
            <person name="Ruckert C."/>
        </authorList>
    </citation>
    <scope>NUCLEOTIDE SEQUENCE</scope>
    <source>
        <strain evidence="3">JCM 4125</strain>
    </source>
</reference>
<dbReference type="RefSeq" id="WP_189718371.1">
    <property type="nucleotide sequence ID" value="NZ_BMSA01000058.1"/>
</dbReference>
<keyword evidence="1" id="KW-0732">Signal</keyword>
<dbReference type="InterPro" id="IPR012338">
    <property type="entry name" value="Beta-lactam/transpept-like"/>
</dbReference>
<gene>
    <name evidence="3" type="ORF">GCM10010226_89920</name>
</gene>
<name>A0A918M169_9ACTN</name>
<dbReference type="PANTHER" id="PTHR46825">
    <property type="entry name" value="D-ALANYL-D-ALANINE-CARBOXYPEPTIDASE/ENDOPEPTIDASE AMPH"/>
    <property type="match status" value="1"/>
</dbReference>
<evidence type="ECO:0000259" key="2">
    <source>
        <dbReference type="Pfam" id="PF00144"/>
    </source>
</evidence>
<dbReference type="Pfam" id="PF00144">
    <property type="entry name" value="Beta-lactamase"/>
    <property type="match status" value="1"/>
</dbReference>
<dbReference type="PANTHER" id="PTHR46825:SF7">
    <property type="entry name" value="D-ALANYL-D-ALANINE CARBOXYPEPTIDASE"/>
    <property type="match status" value="1"/>
</dbReference>
<feature type="chain" id="PRO_5036872520" evidence="1">
    <location>
        <begin position="27"/>
        <end position="405"/>
    </location>
</feature>
<keyword evidence="3" id="KW-0378">Hydrolase</keyword>
<dbReference type="SUPFAM" id="SSF56601">
    <property type="entry name" value="beta-lactamase/transpeptidase-like"/>
    <property type="match status" value="1"/>
</dbReference>
<protein>
    <submittedName>
        <fullName evidence="3">Serine hydrolase</fullName>
    </submittedName>
</protein>
<proteinExistence type="predicted"/>
<comment type="caution">
    <text evidence="3">The sequence shown here is derived from an EMBL/GenBank/DDBJ whole genome shotgun (WGS) entry which is preliminary data.</text>
</comment>